<feature type="region of interest" description="Disordered" evidence="3">
    <location>
        <begin position="56"/>
        <end position="88"/>
    </location>
</feature>
<name>A0A846TXH1_9MICC</name>
<dbReference type="Pfam" id="PF02113">
    <property type="entry name" value="Peptidase_S13"/>
    <property type="match status" value="2"/>
</dbReference>
<dbReference type="PANTHER" id="PTHR30023:SF0">
    <property type="entry name" value="PENICILLIN-SENSITIVE CARBOXYPEPTIDASE A"/>
    <property type="match status" value="1"/>
</dbReference>
<comment type="similarity">
    <text evidence="1">Belongs to the peptidase S13 family.</text>
</comment>
<evidence type="ECO:0000313" key="5">
    <source>
        <dbReference type="EMBL" id="NKE10334.1"/>
    </source>
</evidence>
<feature type="region of interest" description="Disordered" evidence="3">
    <location>
        <begin position="1"/>
        <end position="20"/>
    </location>
</feature>
<protein>
    <recommendedName>
        <fullName evidence="7">D-alanyl-D-alanine carboxypeptidase/D-alanyl-D-alanine-endopeptidase</fullName>
    </recommendedName>
</protein>
<evidence type="ECO:0000256" key="4">
    <source>
        <dbReference type="SAM" id="Phobius"/>
    </source>
</evidence>
<dbReference type="Gene3D" id="3.40.710.10">
    <property type="entry name" value="DD-peptidase/beta-lactamase superfamily"/>
    <property type="match status" value="2"/>
</dbReference>
<feature type="transmembrane region" description="Helical" evidence="4">
    <location>
        <begin position="30"/>
        <end position="51"/>
    </location>
</feature>
<evidence type="ECO:0000256" key="3">
    <source>
        <dbReference type="SAM" id="MobiDB-lite"/>
    </source>
</evidence>
<keyword evidence="4" id="KW-0472">Membrane</keyword>
<keyword evidence="2" id="KW-0378">Hydrolase</keyword>
<comment type="caution">
    <text evidence="5">The sequence shown here is derived from an EMBL/GenBank/DDBJ whole genome shotgun (WGS) entry which is preliminary data.</text>
</comment>
<dbReference type="InterPro" id="IPR012338">
    <property type="entry name" value="Beta-lactam/transpept-like"/>
</dbReference>
<dbReference type="PRINTS" id="PR00922">
    <property type="entry name" value="DADACBPTASE3"/>
</dbReference>
<evidence type="ECO:0000256" key="2">
    <source>
        <dbReference type="ARBA" id="ARBA00022801"/>
    </source>
</evidence>
<dbReference type="Proteomes" id="UP000521379">
    <property type="component" value="Unassembled WGS sequence"/>
</dbReference>
<dbReference type="RefSeq" id="WP_168023511.1">
    <property type="nucleotide sequence ID" value="NZ_JAAVUN010000022.1"/>
</dbReference>
<keyword evidence="4" id="KW-0812">Transmembrane</keyword>
<proteinExistence type="inferred from homology"/>
<feature type="compositionally biased region" description="Low complexity" evidence="3">
    <location>
        <begin position="61"/>
        <end position="78"/>
    </location>
</feature>
<evidence type="ECO:0000313" key="6">
    <source>
        <dbReference type="Proteomes" id="UP000521379"/>
    </source>
</evidence>
<dbReference type="PANTHER" id="PTHR30023">
    <property type="entry name" value="D-ALANYL-D-ALANINE CARBOXYPEPTIDASE"/>
    <property type="match status" value="1"/>
</dbReference>
<keyword evidence="4" id="KW-1133">Transmembrane helix</keyword>
<dbReference type="GO" id="GO:0000270">
    <property type="term" value="P:peptidoglycan metabolic process"/>
    <property type="evidence" value="ECO:0007669"/>
    <property type="project" value="TreeGrafter"/>
</dbReference>
<evidence type="ECO:0008006" key="7">
    <source>
        <dbReference type="Google" id="ProtNLM"/>
    </source>
</evidence>
<organism evidence="5 6">
    <name type="scientific">Kocuria subflava</name>
    <dbReference type="NCBI Taxonomy" id="1736139"/>
    <lineage>
        <taxon>Bacteria</taxon>
        <taxon>Bacillati</taxon>
        <taxon>Actinomycetota</taxon>
        <taxon>Actinomycetes</taxon>
        <taxon>Micrococcales</taxon>
        <taxon>Micrococcaceae</taxon>
        <taxon>Kocuria</taxon>
    </lineage>
</organism>
<dbReference type="GO" id="GO:0006508">
    <property type="term" value="P:proteolysis"/>
    <property type="evidence" value="ECO:0007669"/>
    <property type="project" value="InterPro"/>
</dbReference>
<dbReference type="AlphaFoldDB" id="A0A846TXH1"/>
<accession>A0A846TXH1</accession>
<dbReference type="EMBL" id="JAAVUN010000022">
    <property type="protein sequence ID" value="NKE10334.1"/>
    <property type="molecule type" value="Genomic_DNA"/>
</dbReference>
<sequence>MPHPEPTSPTPPRTSSEQSRVMVLTRRGRVALAVALAAVLLLVALFAWPGWARDSTSTQESGAGSVPSTASPSAAPTSSDDDDPVELSDATVGALDSTLDGSTAQVAGAVVIDPGSGNRLYERMPDEHLVPASNQKILTELALLHFVDPQKRLATTVVTGDTADTVVLVGGGDTLLAPGAGDSQAVDGHAGIADLARLTAEKLDLDASTSTLTVDVDAGMFTGSGINDAWLPGDIASGEVGPVSPMAFASHRTVTADGQQTGSYDSNAAQRVADVFAAALGDELTQREDRPVTVQVGAMVDTSADPLKPADQQQGVTEVARVESATVREQATVMMENSDNRLSETLCRVTAVAAGQTGDSEGARTTMTRALDKVLGENTVQDNGVVISDCAGVSAQNQVSAAVLGEVLLDSVQNPESGHAAMLSTLPTAGESGTLTDRFQAPEAAAGRGNAQAKTGTLHGVTALSGQVRTGDGEPLIVVVLLNGTADQGAARNASDTFFSAVAQN</sequence>
<dbReference type="GO" id="GO:0004185">
    <property type="term" value="F:serine-type carboxypeptidase activity"/>
    <property type="evidence" value="ECO:0007669"/>
    <property type="project" value="InterPro"/>
</dbReference>
<dbReference type="SUPFAM" id="SSF56601">
    <property type="entry name" value="beta-lactamase/transpeptidase-like"/>
    <property type="match status" value="1"/>
</dbReference>
<evidence type="ECO:0000256" key="1">
    <source>
        <dbReference type="ARBA" id="ARBA00006096"/>
    </source>
</evidence>
<dbReference type="InterPro" id="IPR000667">
    <property type="entry name" value="Peptidase_S13"/>
</dbReference>
<keyword evidence="6" id="KW-1185">Reference proteome</keyword>
<gene>
    <name evidence="5" type="ORF">GTW58_10410</name>
</gene>
<reference evidence="5 6" key="1">
    <citation type="submission" date="2020-02" db="EMBL/GenBank/DDBJ databases">
        <authorList>
            <person name="Sun Q."/>
        </authorList>
    </citation>
    <scope>NUCLEOTIDE SEQUENCE [LARGE SCALE GENOMIC DNA]</scope>
    <source>
        <strain evidence="5 6">YIM 13062</strain>
    </source>
</reference>
<feature type="compositionally biased region" description="Pro residues" evidence="3">
    <location>
        <begin position="1"/>
        <end position="12"/>
    </location>
</feature>